<evidence type="ECO:0000256" key="1">
    <source>
        <dbReference type="SAM" id="Phobius"/>
    </source>
</evidence>
<keyword evidence="1" id="KW-0812">Transmembrane</keyword>
<organism evidence="2 3">
    <name type="scientific">Dreissena polymorpha</name>
    <name type="common">Zebra mussel</name>
    <name type="synonym">Mytilus polymorpha</name>
    <dbReference type="NCBI Taxonomy" id="45954"/>
    <lineage>
        <taxon>Eukaryota</taxon>
        <taxon>Metazoa</taxon>
        <taxon>Spiralia</taxon>
        <taxon>Lophotrochozoa</taxon>
        <taxon>Mollusca</taxon>
        <taxon>Bivalvia</taxon>
        <taxon>Autobranchia</taxon>
        <taxon>Heteroconchia</taxon>
        <taxon>Euheterodonta</taxon>
        <taxon>Imparidentia</taxon>
        <taxon>Neoheterodontei</taxon>
        <taxon>Myida</taxon>
        <taxon>Dreissenoidea</taxon>
        <taxon>Dreissenidae</taxon>
        <taxon>Dreissena</taxon>
    </lineage>
</organism>
<reference evidence="2" key="2">
    <citation type="submission" date="2020-11" db="EMBL/GenBank/DDBJ databases">
        <authorList>
            <person name="McCartney M.A."/>
            <person name="Auch B."/>
            <person name="Kono T."/>
            <person name="Mallez S."/>
            <person name="Becker A."/>
            <person name="Gohl D.M."/>
            <person name="Silverstein K.A.T."/>
            <person name="Koren S."/>
            <person name="Bechman K.B."/>
            <person name="Herman A."/>
            <person name="Abrahante J.E."/>
            <person name="Garbe J."/>
        </authorList>
    </citation>
    <scope>NUCLEOTIDE SEQUENCE</scope>
    <source>
        <strain evidence="2">Duluth1</strain>
        <tissue evidence="2">Whole animal</tissue>
    </source>
</reference>
<reference evidence="2" key="1">
    <citation type="journal article" date="2019" name="bioRxiv">
        <title>The Genome of the Zebra Mussel, Dreissena polymorpha: A Resource for Invasive Species Research.</title>
        <authorList>
            <person name="McCartney M.A."/>
            <person name="Auch B."/>
            <person name="Kono T."/>
            <person name="Mallez S."/>
            <person name="Zhang Y."/>
            <person name="Obille A."/>
            <person name="Becker A."/>
            <person name="Abrahante J.E."/>
            <person name="Garbe J."/>
            <person name="Badalamenti J.P."/>
            <person name="Herman A."/>
            <person name="Mangelson H."/>
            <person name="Liachko I."/>
            <person name="Sullivan S."/>
            <person name="Sone E.D."/>
            <person name="Koren S."/>
            <person name="Silverstein K.A.T."/>
            <person name="Beckman K.B."/>
            <person name="Gohl D.M."/>
        </authorList>
    </citation>
    <scope>NUCLEOTIDE SEQUENCE</scope>
    <source>
        <strain evidence="2">Duluth1</strain>
        <tissue evidence="2">Whole animal</tissue>
    </source>
</reference>
<sequence>MVQHCLLQSQVLPVPKVLPCLYRVVLHLNLVRSFTQRNTSLHCRNGGIRILPFDPILCCRCMCFNGIHKEIFRYVIIIVHLVAGIWTYCIVRKTLSDTEYRLHHIAINLLEVIWLVFTAAALTRQRICIIVLPTTAITDVVVVVR</sequence>
<keyword evidence="1" id="KW-1133">Transmembrane helix</keyword>
<protein>
    <submittedName>
        <fullName evidence="2">Uncharacterized protein</fullName>
    </submittedName>
</protein>
<evidence type="ECO:0000313" key="2">
    <source>
        <dbReference type="EMBL" id="KAH3735219.1"/>
    </source>
</evidence>
<comment type="caution">
    <text evidence="2">The sequence shown here is derived from an EMBL/GenBank/DDBJ whole genome shotgun (WGS) entry which is preliminary data.</text>
</comment>
<name>A0A9D4HWB0_DREPO</name>
<feature type="transmembrane region" description="Helical" evidence="1">
    <location>
        <begin position="71"/>
        <end position="90"/>
    </location>
</feature>
<proteinExistence type="predicted"/>
<evidence type="ECO:0000313" key="3">
    <source>
        <dbReference type="Proteomes" id="UP000828390"/>
    </source>
</evidence>
<feature type="transmembrane region" description="Helical" evidence="1">
    <location>
        <begin position="102"/>
        <end position="122"/>
    </location>
</feature>
<accession>A0A9D4HWB0</accession>
<keyword evidence="1" id="KW-0472">Membrane</keyword>
<dbReference type="EMBL" id="JAIWYP010000011">
    <property type="protein sequence ID" value="KAH3735219.1"/>
    <property type="molecule type" value="Genomic_DNA"/>
</dbReference>
<dbReference type="Proteomes" id="UP000828390">
    <property type="component" value="Unassembled WGS sequence"/>
</dbReference>
<gene>
    <name evidence="2" type="ORF">DPMN_041681</name>
</gene>
<dbReference type="AlphaFoldDB" id="A0A9D4HWB0"/>
<keyword evidence="3" id="KW-1185">Reference proteome</keyword>